<dbReference type="RefSeq" id="WP_350241818.1">
    <property type="nucleotide sequence ID" value="NZ_JBEJUE010000074.1"/>
</dbReference>
<sequence>MTDPDLDEEPAEHGRYRRYLQDLDGIAEADEADLVTTVLRDPVMSMAQAAVNHHFERRAAQLLTDPAFTAWAQMMATAVADRSFLTRRLSEWALLRAIALDEPWTAEDLTTASDWFQRTASTAQIVTSSEALSLLAERGRTRRVRNAASSQLQRWDQQPRS</sequence>
<accession>A0ABV1QF30</accession>
<dbReference type="Proteomes" id="UP001456562">
    <property type="component" value="Unassembled WGS sequence"/>
</dbReference>
<proteinExistence type="predicted"/>
<organism evidence="1 2">
    <name type="scientific">Streptomyces microflavus</name>
    <name type="common">Streptomyces lipmanii</name>
    <dbReference type="NCBI Taxonomy" id="1919"/>
    <lineage>
        <taxon>Bacteria</taxon>
        <taxon>Bacillati</taxon>
        <taxon>Actinomycetota</taxon>
        <taxon>Actinomycetes</taxon>
        <taxon>Kitasatosporales</taxon>
        <taxon>Streptomycetaceae</taxon>
        <taxon>Streptomyces</taxon>
    </lineage>
</organism>
<comment type="caution">
    <text evidence="1">The sequence shown here is derived from an EMBL/GenBank/DDBJ whole genome shotgun (WGS) entry which is preliminary data.</text>
</comment>
<keyword evidence="2" id="KW-1185">Reference proteome</keyword>
<protein>
    <submittedName>
        <fullName evidence="1">Uncharacterized protein</fullName>
    </submittedName>
</protein>
<dbReference type="EMBL" id="JBEJUE010000074">
    <property type="protein sequence ID" value="MER0429782.1"/>
    <property type="molecule type" value="Genomic_DNA"/>
</dbReference>
<reference evidence="1 2" key="1">
    <citation type="submission" date="2024-01" db="EMBL/GenBank/DDBJ databases">
        <title>Metagenomic exploration of the rhizosphere soil microbial community and their significance in facilitating the development of wild simulated ginseng.</title>
        <authorList>
            <person name="Huang J."/>
        </authorList>
    </citation>
    <scope>NUCLEOTIDE SEQUENCE [LARGE SCALE GENOMIC DNA]</scope>
    <source>
        <strain evidence="1 2">WY141</strain>
    </source>
</reference>
<evidence type="ECO:0000313" key="1">
    <source>
        <dbReference type="EMBL" id="MER0429782.1"/>
    </source>
</evidence>
<evidence type="ECO:0000313" key="2">
    <source>
        <dbReference type="Proteomes" id="UP001456562"/>
    </source>
</evidence>
<gene>
    <name evidence="1" type="ORF">ABR748_37240</name>
</gene>
<name>A0ABV1QF30_STRMI</name>